<feature type="compositionally biased region" description="Low complexity" evidence="6">
    <location>
        <begin position="74"/>
        <end position="123"/>
    </location>
</feature>
<protein>
    <recommendedName>
        <fullName evidence="12">Adhesion G-protein coupled receptor D1-like</fullName>
    </recommendedName>
</protein>
<organism evidence="10 11">
    <name type="scientific">Patiria miniata</name>
    <name type="common">Bat star</name>
    <name type="synonym">Asterina miniata</name>
    <dbReference type="NCBI Taxonomy" id="46514"/>
    <lineage>
        <taxon>Eukaryota</taxon>
        <taxon>Metazoa</taxon>
        <taxon>Echinodermata</taxon>
        <taxon>Eleutherozoa</taxon>
        <taxon>Asterozoa</taxon>
        <taxon>Asteroidea</taxon>
        <taxon>Valvatacea</taxon>
        <taxon>Valvatida</taxon>
        <taxon>Asterinidae</taxon>
        <taxon>Patiria</taxon>
    </lineage>
</organism>
<feature type="region of interest" description="Disordered" evidence="6">
    <location>
        <begin position="730"/>
        <end position="799"/>
    </location>
</feature>
<feature type="domain" description="G-protein coupled receptors family 2 profile 2" evidence="9">
    <location>
        <begin position="452"/>
        <end position="692"/>
    </location>
</feature>
<evidence type="ECO:0000256" key="4">
    <source>
        <dbReference type="ARBA" id="ARBA00023136"/>
    </source>
</evidence>
<accession>A0A913ZTN3</accession>
<evidence type="ECO:0000256" key="2">
    <source>
        <dbReference type="ARBA" id="ARBA00022692"/>
    </source>
</evidence>
<dbReference type="SMART" id="SM00303">
    <property type="entry name" value="GPS"/>
    <property type="match status" value="1"/>
</dbReference>
<dbReference type="GO" id="GO:0007166">
    <property type="term" value="P:cell surface receptor signaling pathway"/>
    <property type="evidence" value="ECO:0007669"/>
    <property type="project" value="InterPro"/>
</dbReference>
<feature type="transmembrane region" description="Helical" evidence="7">
    <location>
        <begin position="597"/>
        <end position="623"/>
    </location>
</feature>
<dbReference type="RefSeq" id="XP_038054962.1">
    <property type="nucleotide sequence ID" value="XM_038199034.1"/>
</dbReference>
<dbReference type="InterPro" id="IPR057244">
    <property type="entry name" value="GAIN_B"/>
</dbReference>
<evidence type="ECO:0000256" key="3">
    <source>
        <dbReference type="ARBA" id="ARBA00022989"/>
    </source>
</evidence>
<feature type="domain" description="GAIN-B" evidence="8">
    <location>
        <begin position="289"/>
        <end position="443"/>
    </location>
</feature>
<dbReference type="InterPro" id="IPR036179">
    <property type="entry name" value="Ig-like_dom_sf"/>
</dbReference>
<dbReference type="Pfam" id="PF00002">
    <property type="entry name" value="7tm_2"/>
    <property type="match status" value="1"/>
</dbReference>
<dbReference type="GO" id="GO:0005886">
    <property type="term" value="C:plasma membrane"/>
    <property type="evidence" value="ECO:0007669"/>
    <property type="project" value="TreeGrafter"/>
</dbReference>
<keyword evidence="2 7" id="KW-0812">Transmembrane</keyword>
<dbReference type="Gene3D" id="1.20.1070.10">
    <property type="entry name" value="Rhodopsin 7-helix transmembrane proteins"/>
    <property type="match status" value="1"/>
</dbReference>
<dbReference type="InterPro" id="IPR017981">
    <property type="entry name" value="GPCR_2-like_7TM"/>
</dbReference>
<feature type="region of interest" description="Disordered" evidence="6">
    <location>
        <begin position="74"/>
        <end position="125"/>
    </location>
</feature>
<dbReference type="PROSITE" id="PS50261">
    <property type="entry name" value="G_PROTEIN_RECEP_F2_4"/>
    <property type="match status" value="1"/>
</dbReference>
<dbReference type="GO" id="GO:0007189">
    <property type="term" value="P:adenylate cyclase-activating G protein-coupled receptor signaling pathway"/>
    <property type="evidence" value="ECO:0007669"/>
    <property type="project" value="TreeGrafter"/>
</dbReference>
<evidence type="ECO:0008006" key="12">
    <source>
        <dbReference type="Google" id="ProtNLM"/>
    </source>
</evidence>
<dbReference type="EnsemblMetazoa" id="XM_038199034.1">
    <property type="protein sequence ID" value="XP_038054962.1"/>
    <property type="gene ID" value="LOC119727173"/>
</dbReference>
<dbReference type="PROSITE" id="PS50221">
    <property type="entry name" value="GAIN_B"/>
    <property type="match status" value="1"/>
</dbReference>
<dbReference type="GO" id="GO:0004930">
    <property type="term" value="F:G protein-coupled receptor activity"/>
    <property type="evidence" value="ECO:0007669"/>
    <property type="project" value="InterPro"/>
</dbReference>
<feature type="transmembrane region" description="Helical" evidence="7">
    <location>
        <begin position="454"/>
        <end position="477"/>
    </location>
</feature>
<feature type="transmembrane region" description="Helical" evidence="7">
    <location>
        <begin position="557"/>
        <end position="577"/>
    </location>
</feature>
<evidence type="ECO:0000259" key="9">
    <source>
        <dbReference type="PROSITE" id="PS50261"/>
    </source>
</evidence>
<evidence type="ECO:0000313" key="11">
    <source>
        <dbReference type="Proteomes" id="UP000887568"/>
    </source>
</evidence>
<dbReference type="Proteomes" id="UP000887568">
    <property type="component" value="Unplaced"/>
</dbReference>
<dbReference type="InterPro" id="IPR000203">
    <property type="entry name" value="GPS"/>
</dbReference>
<keyword evidence="3 7" id="KW-1133">Transmembrane helix</keyword>
<comment type="subcellular location">
    <subcellularLocation>
        <location evidence="1">Membrane</location>
        <topology evidence="1">Multi-pass membrane protein</topology>
    </subcellularLocation>
</comment>
<keyword evidence="5" id="KW-1015">Disulfide bond</keyword>
<dbReference type="Pfam" id="PF01825">
    <property type="entry name" value="GPS"/>
    <property type="match status" value="1"/>
</dbReference>
<evidence type="ECO:0000256" key="1">
    <source>
        <dbReference type="ARBA" id="ARBA00004141"/>
    </source>
</evidence>
<keyword evidence="11" id="KW-1185">Reference proteome</keyword>
<dbReference type="SUPFAM" id="SSF48726">
    <property type="entry name" value="Immunoglobulin"/>
    <property type="match status" value="1"/>
</dbReference>
<dbReference type="OrthoDB" id="347083at2759"/>
<dbReference type="GeneID" id="119727173"/>
<evidence type="ECO:0000256" key="7">
    <source>
        <dbReference type="SAM" id="Phobius"/>
    </source>
</evidence>
<evidence type="ECO:0000256" key="6">
    <source>
        <dbReference type="SAM" id="MobiDB-lite"/>
    </source>
</evidence>
<dbReference type="InterPro" id="IPR046338">
    <property type="entry name" value="GAIN_dom_sf"/>
</dbReference>
<dbReference type="AlphaFoldDB" id="A0A913ZTN3"/>
<feature type="transmembrane region" description="Helical" evidence="7">
    <location>
        <begin position="668"/>
        <end position="691"/>
    </location>
</feature>
<name>A0A913ZTN3_PATMI</name>
<feature type="transmembrane region" description="Helical" evidence="7">
    <location>
        <begin position="644"/>
        <end position="662"/>
    </location>
</feature>
<evidence type="ECO:0000313" key="10">
    <source>
        <dbReference type="EnsemblMetazoa" id="XP_038054962.1"/>
    </source>
</evidence>
<dbReference type="OMA" id="DQSTTMY"/>
<sequence>MDWYWMPLNGTSDSSVYVVDSNYVYQTSHIGGTSPLDIVNFQSEDLGIYLCVINWWSAVANVTLGPERVATTIEPTTSSATTQADDASTTATTQADDASTTATTQADDASTTATTQADDASTTEVPFTTESFATVTPTWCALGDVDTLQEAIACGETTRIDVEPGNLTDAKREELVDFLKFIATQPAEQLTTISDTVAVTKTVLMAFAKLTDPDQSLSVQGETAIVADTEEALKMLAGTLAPKTCATIGHQTGSASLCNSLNIDQSDGYTFKHQVPLSYDADGNAIGTFEESLEFDLLDLDKDAKNASVIVLRKESTAQNIDRVKDLDQDGNLQASNETQIQLNSALLTFSVFVEGDRTSVPVTFSLYHLENANDESMKGESSTVNISRQSLCVFVDETDDQDVQWSSWGCKVLLDRSTSKYTYCTCNHSTSFAVLMQVTPFKISTADSLALTWITYIGCGTSMIMLVLMLAVFLYLGRMLQSGRSFIHTNLAIAILLAQILFIAGIDRTENRGVCKAVALLLHFCYLSVFAWMLVEGVHLYMKIVKVYGSENIKMYPYLFIGWGIPVIITLISFGASNDGYGTGNSCWLDTSSGLIWAFVAPALLVIVINMIVLAMVVRIIIKSAHLRQEKKYDHIKAGIKGALMLLPILGLTWVFGLLAVNSALTVFQYLFTIFNSFQGLFIFLINCAFNSEVKAAFVRKREKQRMAKDRETLEHSMSFVYTTKLDTNAENTSDTGGRSDHNPKEPYTDITSLRSVSLSSRPGSSSSLLDVTQRKHLKRPHSGKVSPMPNTEDLETI</sequence>
<dbReference type="PANTHER" id="PTHR12011:SF471">
    <property type="entry name" value="G-PROTEIN COUPLED RECEPTORS FAMILY 2 PROFILE 2 DOMAIN-CONTAINING PROTEIN"/>
    <property type="match status" value="1"/>
</dbReference>
<dbReference type="SUPFAM" id="SSF81321">
    <property type="entry name" value="Family A G protein-coupled receptor-like"/>
    <property type="match status" value="1"/>
</dbReference>
<feature type="transmembrane region" description="Helical" evidence="7">
    <location>
        <begin position="489"/>
        <end position="507"/>
    </location>
</feature>
<dbReference type="Gene3D" id="2.60.220.50">
    <property type="match status" value="1"/>
</dbReference>
<dbReference type="PANTHER" id="PTHR12011">
    <property type="entry name" value="ADHESION G-PROTEIN COUPLED RECEPTOR"/>
    <property type="match status" value="1"/>
</dbReference>
<reference evidence="10" key="1">
    <citation type="submission" date="2022-11" db="UniProtKB">
        <authorList>
            <consortium name="EnsemblMetazoa"/>
        </authorList>
    </citation>
    <scope>IDENTIFICATION</scope>
</reference>
<feature type="compositionally biased region" description="Basic and acidic residues" evidence="6">
    <location>
        <begin position="739"/>
        <end position="749"/>
    </location>
</feature>
<evidence type="ECO:0000259" key="8">
    <source>
        <dbReference type="PROSITE" id="PS50221"/>
    </source>
</evidence>
<dbReference type="InterPro" id="IPR000832">
    <property type="entry name" value="GPCR_2_secretin-like"/>
</dbReference>
<feature type="transmembrane region" description="Helical" evidence="7">
    <location>
        <begin position="519"/>
        <end position="536"/>
    </location>
</feature>
<evidence type="ECO:0000256" key="5">
    <source>
        <dbReference type="ARBA" id="ARBA00023157"/>
    </source>
</evidence>
<dbReference type="PRINTS" id="PR00249">
    <property type="entry name" value="GPCRSECRETIN"/>
</dbReference>
<proteinExistence type="predicted"/>
<dbReference type="FunFam" id="1.20.1070.10:FF:000073">
    <property type="entry name" value="Adhesion G-protein coupled receptor D1"/>
    <property type="match status" value="1"/>
</dbReference>
<feature type="compositionally biased region" description="Low complexity" evidence="6">
    <location>
        <begin position="754"/>
        <end position="771"/>
    </location>
</feature>
<keyword evidence="4 7" id="KW-0472">Membrane</keyword>